<evidence type="ECO:0000313" key="2">
    <source>
        <dbReference type="EMBL" id="OAY56743.1"/>
    </source>
</evidence>
<evidence type="ECO:0000256" key="1">
    <source>
        <dbReference type="SAM" id="Phobius"/>
    </source>
</evidence>
<dbReference type="AlphaFoldDB" id="A0A2C9WAP3"/>
<feature type="transmembrane region" description="Helical" evidence="1">
    <location>
        <begin position="17"/>
        <end position="37"/>
    </location>
</feature>
<dbReference type="PANTHER" id="PTHR37749:SF1">
    <property type="entry name" value="TRANSMEMBRANE PROTEIN"/>
    <property type="match status" value="1"/>
</dbReference>
<name>A0A2C9WAP3_MANES</name>
<dbReference type="Gramene" id="Manes.02G041000.1.v8.1">
    <property type="protein sequence ID" value="Manes.02G041000.1.v8.1.CDS"/>
    <property type="gene ID" value="Manes.02G041000.v8.1"/>
</dbReference>
<dbReference type="PANTHER" id="PTHR37749">
    <property type="entry name" value="TRANSMEMBRANE PROTEIN"/>
    <property type="match status" value="1"/>
</dbReference>
<organism evidence="2 3">
    <name type="scientific">Manihot esculenta</name>
    <name type="common">Cassava</name>
    <name type="synonym">Jatropha manihot</name>
    <dbReference type="NCBI Taxonomy" id="3983"/>
    <lineage>
        <taxon>Eukaryota</taxon>
        <taxon>Viridiplantae</taxon>
        <taxon>Streptophyta</taxon>
        <taxon>Embryophyta</taxon>
        <taxon>Tracheophyta</taxon>
        <taxon>Spermatophyta</taxon>
        <taxon>Magnoliopsida</taxon>
        <taxon>eudicotyledons</taxon>
        <taxon>Gunneridae</taxon>
        <taxon>Pentapetalae</taxon>
        <taxon>rosids</taxon>
        <taxon>fabids</taxon>
        <taxon>Malpighiales</taxon>
        <taxon>Euphorbiaceae</taxon>
        <taxon>Crotonoideae</taxon>
        <taxon>Manihoteae</taxon>
        <taxon>Manihot</taxon>
    </lineage>
</organism>
<keyword evidence="1" id="KW-0812">Transmembrane</keyword>
<keyword evidence="1" id="KW-1133">Transmembrane helix</keyword>
<keyword evidence="3" id="KW-1185">Reference proteome</keyword>
<dbReference type="Proteomes" id="UP000091857">
    <property type="component" value="Chromosome 2"/>
</dbReference>
<keyword evidence="1" id="KW-0472">Membrane</keyword>
<proteinExistence type="predicted"/>
<protein>
    <recommendedName>
        <fullName evidence="4">Transmembrane protein</fullName>
    </recommendedName>
</protein>
<reference evidence="3" key="1">
    <citation type="journal article" date="2016" name="Nat. Biotechnol.">
        <title>Sequencing wild and cultivated cassava and related species reveals extensive interspecific hybridization and genetic diversity.</title>
        <authorList>
            <person name="Bredeson J.V."/>
            <person name="Lyons J.B."/>
            <person name="Prochnik S.E."/>
            <person name="Wu G.A."/>
            <person name="Ha C.M."/>
            <person name="Edsinger-Gonzales E."/>
            <person name="Grimwood J."/>
            <person name="Schmutz J."/>
            <person name="Rabbi I.Y."/>
            <person name="Egesi C."/>
            <person name="Nauluvula P."/>
            <person name="Lebot V."/>
            <person name="Ndunguru J."/>
            <person name="Mkamilo G."/>
            <person name="Bart R.S."/>
            <person name="Setter T.L."/>
            <person name="Gleadow R.M."/>
            <person name="Kulakow P."/>
            <person name="Ferguson M.E."/>
            <person name="Rounsley S."/>
            <person name="Rokhsar D.S."/>
        </authorList>
    </citation>
    <scope>NUCLEOTIDE SEQUENCE [LARGE SCALE GENOMIC DNA]</scope>
    <source>
        <strain evidence="3">cv. AM560-2</strain>
    </source>
</reference>
<gene>
    <name evidence="2" type="ORF">MANES_02G041000v8</name>
</gene>
<sequence>MPYRKIIEVEPPSPLRYILGAAIMMIGVVLPVGYMMFRTKRVPSSSSYSKQTNKF</sequence>
<evidence type="ECO:0008006" key="4">
    <source>
        <dbReference type="Google" id="ProtNLM"/>
    </source>
</evidence>
<comment type="caution">
    <text evidence="2">The sequence shown here is derived from an EMBL/GenBank/DDBJ whole genome shotgun (WGS) entry which is preliminary data.</text>
</comment>
<dbReference type="EMBL" id="CM004388">
    <property type="protein sequence ID" value="OAY56743.1"/>
    <property type="molecule type" value="Genomic_DNA"/>
</dbReference>
<evidence type="ECO:0000313" key="3">
    <source>
        <dbReference type="Proteomes" id="UP000091857"/>
    </source>
</evidence>
<accession>A0A2C9WAP3</accession>